<accession>A0ABV8M137</accession>
<evidence type="ECO:0000256" key="2">
    <source>
        <dbReference type="ARBA" id="ARBA00022630"/>
    </source>
</evidence>
<evidence type="ECO:0000256" key="3">
    <source>
        <dbReference type="ARBA" id="ARBA00022827"/>
    </source>
</evidence>
<dbReference type="Pfam" id="PF01494">
    <property type="entry name" value="FAD_binding_3"/>
    <property type="match status" value="1"/>
</dbReference>
<dbReference type="InterPro" id="IPR002938">
    <property type="entry name" value="FAD-bd"/>
</dbReference>
<reference evidence="7" key="1">
    <citation type="journal article" date="2019" name="Int. J. Syst. Evol. Microbiol.">
        <title>The Global Catalogue of Microorganisms (GCM) 10K type strain sequencing project: providing services to taxonomists for standard genome sequencing and annotation.</title>
        <authorList>
            <consortium name="The Broad Institute Genomics Platform"/>
            <consortium name="The Broad Institute Genome Sequencing Center for Infectious Disease"/>
            <person name="Wu L."/>
            <person name="Ma J."/>
        </authorList>
    </citation>
    <scope>NUCLEOTIDE SEQUENCE [LARGE SCALE GENOMIC DNA]</scope>
    <source>
        <strain evidence="7">CGMCC 4.7289</strain>
    </source>
</reference>
<comment type="cofactor">
    <cofactor evidence="1">
        <name>FAD</name>
        <dbReference type="ChEBI" id="CHEBI:57692"/>
    </cofactor>
</comment>
<dbReference type="PANTHER" id="PTHR43004:SF19">
    <property type="entry name" value="BINDING MONOOXYGENASE, PUTATIVE (JCVI)-RELATED"/>
    <property type="match status" value="1"/>
</dbReference>
<proteinExistence type="predicted"/>
<protein>
    <submittedName>
        <fullName evidence="6">FAD-dependent oxidoreductase</fullName>
    </submittedName>
</protein>
<dbReference type="EMBL" id="JBHSAY010000030">
    <property type="protein sequence ID" value="MFC4136453.1"/>
    <property type="molecule type" value="Genomic_DNA"/>
</dbReference>
<gene>
    <name evidence="6" type="ORF">ACFOZ4_38090</name>
</gene>
<evidence type="ECO:0000256" key="4">
    <source>
        <dbReference type="SAM" id="MobiDB-lite"/>
    </source>
</evidence>
<dbReference type="Proteomes" id="UP001595816">
    <property type="component" value="Unassembled WGS sequence"/>
</dbReference>
<keyword evidence="2" id="KW-0285">Flavoprotein</keyword>
<evidence type="ECO:0000313" key="7">
    <source>
        <dbReference type="Proteomes" id="UP001595816"/>
    </source>
</evidence>
<feature type="domain" description="FAD-binding" evidence="5">
    <location>
        <begin position="7"/>
        <end position="388"/>
    </location>
</feature>
<dbReference type="Gene3D" id="3.50.50.60">
    <property type="entry name" value="FAD/NAD(P)-binding domain"/>
    <property type="match status" value="2"/>
</dbReference>
<evidence type="ECO:0000256" key="1">
    <source>
        <dbReference type="ARBA" id="ARBA00001974"/>
    </source>
</evidence>
<organism evidence="6 7">
    <name type="scientific">Hamadaea flava</name>
    <dbReference type="NCBI Taxonomy" id="1742688"/>
    <lineage>
        <taxon>Bacteria</taxon>
        <taxon>Bacillati</taxon>
        <taxon>Actinomycetota</taxon>
        <taxon>Actinomycetes</taxon>
        <taxon>Micromonosporales</taxon>
        <taxon>Micromonosporaceae</taxon>
        <taxon>Hamadaea</taxon>
    </lineage>
</organism>
<dbReference type="InterPro" id="IPR050641">
    <property type="entry name" value="RIFMO-like"/>
</dbReference>
<keyword evidence="3" id="KW-0274">FAD</keyword>
<dbReference type="Gene3D" id="3.30.70.2450">
    <property type="match status" value="1"/>
</dbReference>
<name>A0ABV8M137_9ACTN</name>
<keyword evidence="7" id="KW-1185">Reference proteome</keyword>
<dbReference type="InterPro" id="IPR036188">
    <property type="entry name" value="FAD/NAD-bd_sf"/>
</dbReference>
<dbReference type="Pfam" id="PF21274">
    <property type="entry name" value="Rng_hyd_C"/>
    <property type="match status" value="1"/>
</dbReference>
<feature type="region of interest" description="Disordered" evidence="4">
    <location>
        <begin position="91"/>
        <end position="118"/>
    </location>
</feature>
<dbReference type="RefSeq" id="WP_253755970.1">
    <property type="nucleotide sequence ID" value="NZ_JAMZDZ010000001.1"/>
</dbReference>
<dbReference type="Gene3D" id="3.40.30.120">
    <property type="match status" value="1"/>
</dbReference>
<dbReference type="PROSITE" id="PS51257">
    <property type="entry name" value="PROKAR_LIPOPROTEIN"/>
    <property type="match status" value="1"/>
</dbReference>
<sequence>MSELHERVDVVVAGAGPVGLMLACELGLAGVRVTVLERRTDIDQTIKAGALNHPTLQALDRRGLSPKLAEAREATLARMAEFRRMQAEAAAAKQAAQQADQPAGQPGVQQTQAGRPEQRPVKFVGHFGGLLLDGNNLDPADPDIAGEARLGTLGMVGQQQLEAILEERAIELGVDIRRGVTLTSFEDHGDRVVITTDQGVLEAGWLAGCDGGRSTVRKLAGFDFPGTDPEITAYQAMAEMTDTDGLEPGWHITPTGVYAFGPMPGRVLVAEFGGAPTDRTSPVTEAELEGAVRRVTGVPVTVTGIKTCTRFTDNARQVPVYRQGRVLLAGDAAHVHSPFGGQGLNLGVGDAMNLGWKLAATIAGWAPEGLLDTYTAERHPIGAWVLNWTRAQIAIMRPDPHARAIRAVVEDLAGTVDGTTYLAKRISGVWQHYDLAGDHPLTGRSAPELELSDGSCLPDHLHAGRTVLFDFSDDAELRAAAGEYADRLTVVTANAAGSELRALLVRPDGFVAWASEEPGAGDLPKRLADFLG</sequence>
<evidence type="ECO:0000259" key="5">
    <source>
        <dbReference type="Pfam" id="PF01494"/>
    </source>
</evidence>
<comment type="caution">
    <text evidence="6">The sequence shown here is derived from an EMBL/GenBank/DDBJ whole genome shotgun (WGS) entry which is preliminary data.</text>
</comment>
<dbReference type="PRINTS" id="PR00420">
    <property type="entry name" value="RNGMNOXGNASE"/>
</dbReference>
<feature type="compositionally biased region" description="Low complexity" evidence="4">
    <location>
        <begin position="91"/>
        <end position="110"/>
    </location>
</feature>
<dbReference type="SUPFAM" id="SSF51905">
    <property type="entry name" value="FAD/NAD(P)-binding domain"/>
    <property type="match status" value="1"/>
</dbReference>
<dbReference type="PANTHER" id="PTHR43004">
    <property type="entry name" value="TRK SYSTEM POTASSIUM UPTAKE PROTEIN"/>
    <property type="match status" value="1"/>
</dbReference>
<evidence type="ECO:0000313" key="6">
    <source>
        <dbReference type="EMBL" id="MFC4136453.1"/>
    </source>
</evidence>